<dbReference type="Proteomes" id="UP000241394">
    <property type="component" value="Chromosome LG29"/>
</dbReference>
<dbReference type="FunFam" id="3.30.70.330:FF:001402">
    <property type="entry name" value="Terminal EAR1-like 1"/>
    <property type="match status" value="1"/>
</dbReference>
<dbReference type="InterPro" id="IPR034458">
    <property type="entry name" value="EAR1-like_RRM3"/>
</dbReference>
<dbReference type="EMBL" id="NKQK01000029">
    <property type="protein sequence ID" value="PSR84807.1"/>
    <property type="molecule type" value="Genomic_DNA"/>
</dbReference>
<dbReference type="SUPFAM" id="SSF54928">
    <property type="entry name" value="RNA-binding domain, RBD"/>
    <property type="match status" value="3"/>
</dbReference>
<dbReference type="InParanoid" id="A0A2R6P3E7"/>
<dbReference type="OrthoDB" id="417481at2759"/>
<evidence type="ECO:0000256" key="3">
    <source>
        <dbReference type="ARBA" id="ARBA00023254"/>
    </source>
</evidence>
<dbReference type="PANTHER" id="PTHR23189">
    <property type="entry name" value="RNA RECOGNITION MOTIF-CONTAINING"/>
    <property type="match status" value="1"/>
</dbReference>
<feature type="compositionally biased region" description="Pro residues" evidence="5">
    <location>
        <begin position="74"/>
        <end position="86"/>
    </location>
</feature>
<evidence type="ECO:0000256" key="5">
    <source>
        <dbReference type="SAM" id="MobiDB-lite"/>
    </source>
</evidence>
<dbReference type="AlphaFoldDB" id="A0A2R6P3E7"/>
<dbReference type="Pfam" id="PF04059">
    <property type="entry name" value="RRM_2"/>
    <property type="match status" value="2"/>
</dbReference>
<keyword evidence="3" id="KW-0469">Meiosis</keyword>
<evidence type="ECO:0000256" key="4">
    <source>
        <dbReference type="PROSITE-ProRule" id="PRU00176"/>
    </source>
</evidence>
<dbReference type="SMART" id="SM00360">
    <property type="entry name" value="RRM"/>
    <property type="match status" value="2"/>
</dbReference>
<dbReference type="PROSITE" id="PS50102">
    <property type="entry name" value="RRM"/>
    <property type="match status" value="1"/>
</dbReference>
<dbReference type="GO" id="GO:0051321">
    <property type="term" value="P:meiotic cell cycle"/>
    <property type="evidence" value="ECO:0007669"/>
    <property type="project" value="UniProtKB-KW"/>
</dbReference>
<gene>
    <name evidence="7" type="ORF">CEY00_Acc32785</name>
</gene>
<dbReference type="FunFam" id="3.30.70.330:FF:000101">
    <property type="entry name" value="Protein MEI2-like 1"/>
    <property type="match status" value="1"/>
</dbReference>
<dbReference type="InterPro" id="IPR035979">
    <property type="entry name" value="RBD_domain_sf"/>
</dbReference>
<evidence type="ECO:0000256" key="1">
    <source>
        <dbReference type="ARBA" id="ARBA00022737"/>
    </source>
</evidence>
<dbReference type="OMA" id="CVEMEYK"/>
<dbReference type="InterPro" id="IPR007201">
    <property type="entry name" value="Mei2-like_Rrm_C"/>
</dbReference>
<feature type="domain" description="RRM" evidence="6">
    <location>
        <begin position="214"/>
        <end position="287"/>
    </location>
</feature>
<feature type="compositionally biased region" description="Low complexity" evidence="5">
    <location>
        <begin position="629"/>
        <end position="642"/>
    </location>
</feature>
<evidence type="ECO:0000259" key="6">
    <source>
        <dbReference type="PROSITE" id="PS50102"/>
    </source>
</evidence>
<feature type="region of interest" description="Disordered" evidence="5">
    <location>
        <begin position="65"/>
        <end position="87"/>
    </location>
</feature>
<dbReference type="FunCoup" id="A0A2R6P3E7">
    <property type="interactions" value="83"/>
</dbReference>
<keyword evidence="8" id="KW-1185">Reference proteome</keyword>
<keyword evidence="1" id="KW-0677">Repeat</keyword>
<organism evidence="7 8">
    <name type="scientific">Actinidia chinensis var. chinensis</name>
    <name type="common">Chinese soft-hair kiwi</name>
    <dbReference type="NCBI Taxonomy" id="1590841"/>
    <lineage>
        <taxon>Eukaryota</taxon>
        <taxon>Viridiplantae</taxon>
        <taxon>Streptophyta</taxon>
        <taxon>Embryophyta</taxon>
        <taxon>Tracheophyta</taxon>
        <taxon>Spermatophyta</taxon>
        <taxon>Magnoliopsida</taxon>
        <taxon>eudicotyledons</taxon>
        <taxon>Gunneridae</taxon>
        <taxon>Pentapetalae</taxon>
        <taxon>asterids</taxon>
        <taxon>Ericales</taxon>
        <taxon>Actinidiaceae</taxon>
        <taxon>Actinidia</taxon>
    </lineage>
</organism>
<name>A0A2R6P3E7_ACTCC</name>
<reference evidence="7 8" key="1">
    <citation type="submission" date="2017-07" db="EMBL/GenBank/DDBJ databases">
        <title>An improved, manually edited Actinidia chinensis var. chinensis (kiwifruit) genome highlights the challenges associated with draft genomes and gene prediction in plants.</title>
        <authorList>
            <person name="Pilkington S."/>
            <person name="Crowhurst R."/>
            <person name="Hilario E."/>
            <person name="Nardozza S."/>
            <person name="Fraser L."/>
            <person name="Peng Y."/>
            <person name="Gunaseelan K."/>
            <person name="Simpson R."/>
            <person name="Tahir J."/>
            <person name="Deroles S."/>
            <person name="Templeton K."/>
            <person name="Luo Z."/>
            <person name="Davy M."/>
            <person name="Cheng C."/>
            <person name="Mcneilage M."/>
            <person name="Scaglione D."/>
            <person name="Liu Y."/>
            <person name="Zhang Q."/>
            <person name="Datson P."/>
            <person name="De Silva N."/>
            <person name="Gardiner S."/>
            <person name="Bassett H."/>
            <person name="Chagne D."/>
            <person name="Mccallum J."/>
            <person name="Dzierzon H."/>
            <person name="Deng C."/>
            <person name="Wang Y.-Y."/>
            <person name="Barron N."/>
            <person name="Manako K."/>
            <person name="Bowen J."/>
            <person name="Foster T."/>
            <person name="Erridge Z."/>
            <person name="Tiffin H."/>
            <person name="Waite C."/>
            <person name="Davies K."/>
            <person name="Grierson E."/>
            <person name="Laing W."/>
            <person name="Kirk R."/>
            <person name="Chen X."/>
            <person name="Wood M."/>
            <person name="Montefiori M."/>
            <person name="Brummell D."/>
            <person name="Schwinn K."/>
            <person name="Catanach A."/>
            <person name="Fullerton C."/>
            <person name="Li D."/>
            <person name="Meiyalaghan S."/>
            <person name="Nieuwenhuizen N."/>
            <person name="Read N."/>
            <person name="Prakash R."/>
            <person name="Hunter D."/>
            <person name="Zhang H."/>
            <person name="Mckenzie M."/>
            <person name="Knabel M."/>
            <person name="Harris A."/>
            <person name="Allan A."/>
            <person name="Chen A."/>
            <person name="Janssen B."/>
            <person name="Plunkett B."/>
            <person name="Dwamena C."/>
            <person name="Voogd C."/>
            <person name="Leif D."/>
            <person name="Lafferty D."/>
            <person name="Souleyre E."/>
            <person name="Varkonyi-Gasic E."/>
            <person name="Gambi F."/>
            <person name="Hanley J."/>
            <person name="Yao J.-L."/>
            <person name="Cheung J."/>
            <person name="David K."/>
            <person name="Warren B."/>
            <person name="Marsh K."/>
            <person name="Snowden K."/>
            <person name="Lin-Wang K."/>
            <person name="Brian L."/>
            <person name="Martinez-Sanchez M."/>
            <person name="Wang M."/>
            <person name="Ileperuma N."/>
            <person name="Macnee N."/>
            <person name="Campin R."/>
            <person name="Mcatee P."/>
            <person name="Drummond R."/>
            <person name="Espley R."/>
            <person name="Ireland H."/>
            <person name="Wu R."/>
            <person name="Atkinson R."/>
            <person name="Karunairetnam S."/>
            <person name="Bulley S."/>
            <person name="Chunkath S."/>
            <person name="Hanley Z."/>
            <person name="Storey R."/>
            <person name="Thrimawithana A."/>
            <person name="Thomson S."/>
            <person name="David C."/>
            <person name="Testolin R."/>
        </authorList>
    </citation>
    <scope>NUCLEOTIDE SEQUENCE [LARGE SCALE GENOMIC DNA]</scope>
    <source>
        <strain evidence="8">cv. Red5</strain>
        <tissue evidence="7">Young leaf</tissue>
    </source>
</reference>
<feature type="compositionally biased region" description="Low complexity" evidence="5">
    <location>
        <begin position="575"/>
        <end position="589"/>
    </location>
</feature>
<reference evidence="8" key="2">
    <citation type="journal article" date="2018" name="BMC Genomics">
        <title>A manually annotated Actinidia chinensis var. chinensis (kiwifruit) genome highlights the challenges associated with draft genomes and gene prediction in plants.</title>
        <authorList>
            <person name="Pilkington S.M."/>
            <person name="Crowhurst R."/>
            <person name="Hilario E."/>
            <person name="Nardozza S."/>
            <person name="Fraser L."/>
            <person name="Peng Y."/>
            <person name="Gunaseelan K."/>
            <person name="Simpson R."/>
            <person name="Tahir J."/>
            <person name="Deroles S.C."/>
            <person name="Templeton K."/>
            <person name="Luo Z."/>
            <person name="Davy M."/>
            <person name="Cheng C."/>
            <person name="McNeilage M."/>
            <person name="Scaglione D."/>
            <person name="Liu Y."/>
            <person name="Zhang Q."/>
            <person name="Datson P."/>
            <person name="De Silva N."/>
            <person name="Gardiner S.E."/>
            <person name="Bassett H."/>
            <person name="Chagne D."/>
            <person name="McCallum J."/>
            <person name="Dzierzon H."/>
            <person name="Deng C."/>
            <person name="Wang Y.Y."/>
            <person name="Barron L."/>
            <person name="Manako K."/>
            <person name="Bowen J."/>
            <person name="Foster T.M."/>
            <person name="Erridge Z.A."/>
            <person name="Tiffin H."/>
            <person name="Waite C.N."/>
            <person name="Davies K.M."/>
            <person name="Grierson E.P."/>
            <person name="Laing W.A."/>
            <person name="Kirk R."/>
            <person name="Chen X."/>
            <person name="Wood M."/>
            <person name="Montefiori M."/>
            <person name="Brummell D.A."/>
            <person name="Schwinn K.E."/>
            <person name="Catanach A."/>
            <person name="Fullerton C."/>
            <person name="Li D."/>
            <person name="Meiyalaghan S."/>
            <person name="Nieuwenhuizen N."/>
            <person name="Read N."/>
            <person name="Prakash R."/>
            <person name="Hunter D."/>
            <person name="Zhang H."/>
            <person name="McKenzie M."/>
            <person name="Knabel M."/>
            <person name="Harris A."/>
            <person name="Allan A.C."/>
            <person name="Gleave A."/>
            <person name="Chen A."/>
            <person name="Janssen B.J."/>
            <person name="Plunkett B."/>
            <person name="Ampomah-Dwamena C."/>
            <person name="Voogd C."/>
            <person name="Leif D."/>
            <person name="Lafferty D."/>
            <person name="Souleyre E.J.F."/>
            <person name="Varkonyi-Gasic E."/>
            <person name="Gambi F."/>
            <person name="Hanley J."/>
            <person name="Yao J.L."/>
            <person name="Cheung J."/>
            <person name="David K.M."/>
            <person name="Warren B."/>
            <person name="Marsh K."/>
            <person name="Snowden K.C."/>
            <person name="Lin-Wang K."/>
            <person name="Brian L."/>
            <person name="Martinez-Sanchez M."/>
            <person name="Wang M."/>
            <person name="Ileperuma N."/>
            <person name="Macnee N."/>
            <person name="Campin R."/>
            <person name="McAtee P."/>
            <person name="Drummond R.S.M."/>
            <person name="Espley R.V."/>
            <person name="Ireland H.S."/>
            <person name="Wu R."/>
            <person name="Atkinson R.G."/>
            <person name="Karunairetnam S."/>
            <person name="Bulley S."/>
            <person name="Chunkath S."/>
            <person name="Hanley Z."/>
            <person name="Storey R."/>
            <person name="Thrimawithana A.H."/>
            <person name="Thomson S."/>
            <person name="David C."/>
            <person name="Testolin R."/>
            <person name="Huang H."/>
            <person name="Hellens R.P."/>
            <person name="Schaffer R.J."/>
        </authorList>
    </citation>
    <scope>NUCLEOTIDE SEQUENCE [LARGE SCALE GENOMIC DNA]</scope>
    <source>
        <strain evidence="8">cv. Red5</strain>
    </source>
</reference>
<dbReference type="GO" id="GO:0003723">
    <property type="term" value="F:RNA binding"/>
    <property type="evidence" value="ECO:0007669"/>
    <property type="project" value="UniProtKB-UniRule"/>
</dbReference>
<sequence length="642" mass="71347">MGETGFVRFQGCLDPRAEEFRPRNPNGHNQMHLIHPQIYFPYPPPSEFQVIPFYDGVGYHNYSTPQAHVSPSRENPPLPPPLPPPSTAATRTLLLSSVPTDVSESEVRRELEVFGDVRAVEMKRLRDGIVTVHFYDLRCASVASAEIRRQHMQQQSRLRRHFDAVLARNSVYEAHNSVAPPPPPPGPGLIAGRAVWAQFMIPTGENVPDGHNQGTLVIFNLDPDVSTSSLKQVFVAFGPVKELRETPLKRHQRFVEFYDIRDAARALSEMNGKEIHGKNVVIEFSRPGGHVRRFSKDSRNTAKKFDFCGRNPRCLPPPFPHKTPGNFQNKKALGFCRGDPNGNVGGIESSMGSLCVGNGIEECHDGILKKSLKKVQSTTVGVNQPLQNSKMNRALKAKQSMNFDPRFLINGDAIMESNCSDSRTTVMIKNIPNKYSQKLLLNMLDNHCIHCNEQIADGGGGDEQPLSAYDFVYLPIDFINKCNVGYGFVNMTSPQATWRLYKAFHHQNWEVFNSKKICEVTYARLQGVEALKEHFKNSKFPCEAEEYLPVVFSPPRDGRHLTDPNPIVGRTTTTSNSALSPSAVSSNNSETNNKCEERESEENANNVGRRNDGGGDNDVEESVSGGGRNRPNGGDNGVDSDA</sequence>
<feature type="region of interest" description="Disordered" evidence="5">
    <location>
        <begin position="553"/>
        <end position="642"/>
    </location>
</feature>
<dbReference type="CDD" id="cd12530">
    <property type="entry name" value="RRM3_EAR1_like"/>
    <property type="match status" value="1"/>
</dbReference>
<dbReference type="InterPro" id="IPR012677">
    <property type="entry name" value="Nucleotide-bd_a/b_plait_sf"/>
</dbReference>
<protein>
    <submittedName>
        <fullName evidence="7">Protein terminal ear1 like</fullName>
    </submittedName>
</protein>
<evidence type="ECO:0000313" key="8">
    <source>
        <dbReference type="Proteomes" id="UP000241394"/>
    </source>
</evidence>
<comment type="caution">
    <text evidence="7">The sequence shown here is derived from an EMBL/GenBank/DDBJ whole genome shotgun (WGS) entry which is preliminary data.</text>
</comment>
<dbReference type="Pfam" id="PF00076">
    <property type="entry name" value="RRM_1"/>
    <property type="match status" value="1"/>
</dbReference>
<accession>A0A2R6P3E7</accession>
<dbReference type="Gene3D" id="3.30.70.330">
    <property type="match status" value="2"/>
</dbReference>
<dbReference type="Gramene" id="PSR84807">
    <property type="protein sequence ID" value="PSR84807"/>
    <property type="gene ID" value="CEY00_Acc32785"/>
</dbReference>
<evidence type="ECO:0000313" key="7">
    <source>
        <dbReference type="EMBL" id="PSR84807.1"/>
    </source>
</evidence>
<evidence type="ECO:0000256" key="2">
    <source>
        <dbReference type="ARBA" id="ARBA00022884"/>
    </source>
</evidence>
<proteinExistence type="predicted"/>
<keyword evidence="2 4" id="KW-0694">RNA-binding</keyword>
<dbReference type="InterPro" id="IPR000504">
    <property type="entry name" value="RRM_dom"/>
</dbReference>